<dbReference type="AlphaFoldDB" id="W9Y1X4"/>
<protein>
    <submittedName>
        <fullName evidence="2">Uncharacterized protein</fullName>
    </submittedName>
</protein>
<proteinExistence type="predicted"/>
<feature type="compositionally biased region" description="Basic residues" evidence="1">
    <location>
        <begin position="178"/>
        <end position="193"/>
    </location>
</feature>
<evidence type="ECO:0000313" key="3">
    <source>
        <dbReference type="Proteomes" id="UP000019484"/>
    </source>
</evidence>
<dbReference type="EMBL" id="AMWN01000006">
    <property type="protein sequence ID" value="EXJ83241.1"/>
    <property type="molecule type" value="Genomic_DNA"/>
</dbReference>
<comment type="caution">
    <text evidence="2">The sequence shown here is derived from an EMBL/GenBank/DDBJ whole genome shotgun (WGS) entry which is preliminary data.</text>
</comment>
<organism evidence="2 3">
    <name type="scientific">Capronia coronata CBS 617.96</name>
    <dbReference type="NCBI Taxonomy" id="1182541"/>
    <lineage>
        <taxon>Eukaryota</taxon>
        <taxon>Fungi</taxon>
        <taxon>Dikarya</taxon>
        <taxon>Ascomycota</taxon>
        <taxon>Pezizomycotina</taxon>
        <taxon>Eurotiomycetes</taxon>
        <taxon>Chaetothyriomycetidae</taxon>
        <taxon>Chaetothyriales</taxon>
        <taxon>Herpotrichiellaceae</taxon>
        <taxon>Capronia</taxon>
    </lineage>
</organism>
<dbReference type="OrthoDB" id="10660858at2759"/>
<name>W9Y1X4_9EURO</name>
<dbReference type="Proteomes" id="UP000019484">
    <property type="component" value="Unassembled WGS sequence"/>
</dbReference>
<dbReference type="RefSeq" id="XP_007725927.1">
    <property type="nucleotide sequence ID" value="XM_007727737.1"/>
</dbReference>
<gene>
    <name evidence="2" type="ORF">A1O1_06860</name>
</gene>
<accession>W9Y1X4</accession>
<reference evidence="2 3" key="1">
    <citation type="submission" date="2013-03" db="EMBL/GenBank/DDBJ databases">
        <title>The Genome Sequence of Capronia coronata CBS 617.96.</title>
        <authorList>
            <consortium name="The Broad Institute Genomics Platform"/>
            <person name="Cuomo C."/>
            <person name="de Hoog S."/>
            <person name="Gorbushina A."/>
            <person name="Walker B."/>
            <person name="Young S.K."/>
            <person name="Zeng Q."/>
            <person name="Gargeya S."/>
            <person name="Fitzgerald M."/>
            <person name="Haas B."/>
            <person name="Abouelleil A."/>
            <person name="Allen A.W."/>
            <person name="Alvarado L."/>
            <person name="Arachchi H.M."/>
            <person name="Berlin A.M."/>
            <person name="Chapman S.B."/>
            <person name="Gainer-Dewar J."/>
            <person name="Goldberg J."/>
            <person name="Griggs A."/>
            <person name="Gujja S."/>
            <person name="Hansen M."/>
            <person name="Howarth C."/>
            <person name="Imamovic A."/>
            <person name="Ireland A."/>
            <person name="Larimer J."/>
            <person name="McCowan C."/>
            <person name="Murphy C."/>
            <person name="Pearson M."/>
            <person name="Poon T.W."/>
            <person name="Priest M."/>
            <person name="Roberts A."/>
            <person name="Saif S."/>
            <person name="Shea T."/>
            <person name="Sisk P."/>
            <person name="Sykes S."/>
            <person name="Wortman J."/>
            <person name="Nusbaum C."/>
            <person name="Birren B."/>
        </authorList>
    </citation>
    <scope>NUCLEOTIDE SEQUENCE [LARGE SCALE GENOMIC DNA]</scope>
    <source>
        <strain evidence="2 3">CBS 617.96</strain>
    </source>
</reference>
<keyword evidence="3" id="KW-1185">Reference proteome</keyword>
<dbReference type="HOGENOM" id="CLU_811322_0_0_1"/>
<feature type="region of interest" description="Disordered" evidence="1">
    <location>
        <begin position="167"/>
        <end position="216"/>
    </location>
</feature>
<sequence>MPEKLEGDTMELEVTVKLKLSAKLRKELVGQDNPLAVKWVEHTDTSVMNMVVAGNPGVPDISVGDDITPSVLGSLSTPLSKATRNQYGLTKPLAQITQRMLRMLSRADMLGKRRDNAADTGQQTKIQYTPIATATATAAPTTTTQSQPENANAPRRVAYTLRARQVLLNPDTPTPGHRVSKHGRGNKRSKKGPKPTQTTVGLRKEPRTGKTGKKGHQLDKRLPMHFENAKFKRMAENSGISFALEHYSLQRDKKVRARLEKAAERRWDGIRGQVTDETKLDAIMEGKEYPQRPALFGENLKEMAPLLQRWTLHLVAVVVQRQCMVLITSNISFSCKFIQPSM</sequence>
<evidence type="ECO:0000256" key="1">
    <source>
        <dbReference type="SAM" id="MobiDB-lite"/>
    </source>
</evidence>
<evidence type="ECO:0000313" key="2">
    <source>
        <dbReference type="EMBL" id="EXJ83241.1"/>
    </source>
</evidence>
<dbReference type="GeneID" id="19161726"/>